<dbReference type="Pfam" id="PF11185">
    <property type="entry name" value="DUF2971"/>
    <property type="match status" value="1"/>
</dbReference>
<dbReference type="RefSeq" id="WP_159749985.1">
    <property type="nucleotide sequence ID" value="NZ_WUQX01000001.1"/>
</dbReference>
<proteinExistence type="predicted"/>
<gene>
    <name evidence="1" type="ORF">GN277_04335</name>
</gene>
<organism evidence="1 2">
    <name type="scientific">Sporofaciens musculi</name>
    <dbReference type="NCBI Taxonomy" id="2681861"/>
    <lineage>
        <taxon>Bacteria</taxon>
        <taxon>Bacillati</taxon>
        <taxon>Bacillota</taxon>
        <taxon>Clostridia</taxon>
        <taxon>Lachnospirales</taxon>
        <taxon>Lachnospiraceae</taxon>
        <taxon>Sporofaciens</taxon>
    </lineage>
</organism>
<sequence>MKEFLPMWVQYGDDAKGCCIVLNNKTFENSSLRRIIYLTDDGKCDKKDEKVKIFLDEFLFTYRDLVSFCNHKIDLNSEEGKECFLEIKSLAKYIISQISYLFKNQSYKHENEIRLIANRTSAELDDVKVISGSIPKIYIYNDSKTYINEVILGAKIENPEDYVSFIYKQGNKMWKDDKQSQIKVTQSTIQYR</sequence>
<accession>A0A7X3ME37</accession>
<dbReference type="AlphaFoldDB" id="A0A7X3ME37"/>
<evidence type="ECO:0000313" key="1">
    <source>
        <dbReference type="EMBL" id="MXP74632.1"/>
    </source>
</evidence>
<comment type="caution">
    <text evidence="1">The sequence shown here is derived from an EMBL/GenBank/DDBJ whole genome shotgun (WGS) entry which is preliminary data.</text>
</comment>
<evidence type="ECO:0000313" key="2">
    <source>
        <dbReference type="Proteomes" id="UP000460412"/>
    </source>
</evidence>
<keyword evidence="2" id="KW-1185">Reference proteome</keyword>
<name>A0A7X3ME37_9FIRM</name>
<reference evidence="1 2" key="1">
    <citation type="submission" date="2019-12" db="EMBL/GenBank/DDBJ databases">
        <title>Sporaefaciens musculi gen. nov., sp. nov., a novel bacterium isolated from the caecum of an obese mouse.</title>
        <authorList>
            <person name="Rasmussen T.S."/>
            <person name="Streidl T."/>
            <person name="Hitch T.C.A."/>
            <person name="Wortmann E."/>
            <person name="Deptula P."/>
            <person name="Hansen M."/>
            <person name="Nielsen D.S."/>
            <person name="Clavel T."/>
            <person name="Vogensen F.K."/>
        </authorList>
    </citation>
    <scope>NUCLEOTIDE SEQUENCE [LARGE SCALE GENOMIC DNA]</scope>
    <source>
        <strain evidence="1 2">WCA-9-b2</strain>
    </source>
</reference>
<protein>
    <submittedName>
        <fullName evidence="1">DUF2971 domain-containing protein</fullName>
    </submittedName>
</protein>
<dbReference type="InterPro" id="IPR021352">
    <property type="entry name" value="DUF2971"/>
</dbReference>
<dbReference type="Proteomes" id="UP000460412">
    <property type="component" value="Unassembled WGS sequence"/>
</dbReference>
<dbReference type="EMBL" id="WUQX01000001">
    <property type="protein sequence ID" value="MXP74632.1"/>
    <property type="molecule type" value="Genomic_DNA"/>
</dbReference>